<dbReference type="Pfam" id="PF03608">
    <property type="entry name" value="EII-GUT"/>
    <property type="match status" value="1"/>
</dbReference>
<dbReference type="GO" id="GO:0016020">
    <property type="term" value="C:membrane"/>
    <property type="evidence" value="ECO:0007669"/>
    <property type="project" value="InterPro"/>
</dbReference>
<gene>
    <name evidence="2" type="ORF">NRIC_35930</name>
</gene>
<dbReference type="GO" id="GO:0009401">
    <property type="term" value="P:phosphoenolpyruvate-dependent sugar phosphotransferase system"/>
    <property type="evidence" value="ECO:0007669"/>
    <property type="project" value="InterPro"/>
</dbReference>
<protein>
    <submittedName>
        <fullName evidence="2">PTS sorbitol transporter subunit IIC</fullName>
    </submittedName>
</protein>
<dbReference type="PANTHER" id="PTHR40399:SF1">
    <property type="entry name" value="PTS SYSTEM GLUCITOL_SORBITOL-SPECIFIC EIIC COMPONENT"/>
    <property type="match status" value="1"/>
</dbReference>
<accession>A0A4P5PJD4</accession>
<keyword evidence="1" id="KW-0472">Membrane</keyword>
<dbReference type="RefSeq" id="WP_146624075.1">
    <property type="nucleotide sequence ID" value="NZ_BJCC01000036.1"/>
</dbReference>
<dbReference type="InterPro" id="IPR004699">
    <property type="entry name" value="PTS_IID_sorb"/>
</dbReference>
<feature type="transmembrane region" description="Helical" evidence="1">
    <location>
        <begin position="22"/>
        <end position="47"/>
    </location>
</feature>
<dbReference type="Proteomes" id="UP000290567">
    <property type="component" value="Unassembled WGS sequence"/>
</dbReference>
<feature type="transmembrane region" description="Helical" evidence="1">
    <location>
        <begin position="142"/>
        <end position="159"/>
    </location>
</feature>
<sequence>MDFLIKLAEGFTGVFNAGGENLIGLVTGILPNLLVLLTFINSLVVLIGEERVARFSQKLTKYTIFRTTLLPFCSLFFLSNPMGFTMGRFLKEEQKPAFIDTVGTIAHPMTGIFPHGNPGELFVWIGISSGITTLGLSTSPLAVRYLIAGFIVCFIRGTITEMFTKRLMKSSDAKEVAR</sequence>
<dbReference type="PANTHER" id="PTHR40399">
    <property type="entry name" value="PTS SYSTEM GLUCITOL/SORBITOL-SPECIFIC EIIC COMPONENT"/>
    <property type="match status" value="1"/>
</dbReference>
<dbReference type="PIRSF" id="PIRSF038321">
    <property type="entry name" value="PTS_glc_srb_IIC"/>
    <property type="match status" value="1"/>
</dbReference>
<name>A0A4P5PJD4_9ENTE</name>
<organism evidence="2 3">
    <name type="scientific">Enterococcus florum</name>
    <dbReference type="NCBI Taxonomy" id="2480627"/>
    <lineage>
        <taxon>Bacteria</taxon>
        <taxon>Bacillati</taxon>
        <taxon>Bacillota</taxon>
        <taxon>Bacilli</taxon>
        <taxon>Lactobacillales</taxon>
        <taxon>Enterococcaceae</taxon>
        <taxon>Enterococcus</taxon>
    </lineage>
</organism>
<dbReference type="EMBL" id="BJCC01000036">
    <property type="protein sequence ID" value="GCF95702.1"/>
    <property type="molecule type" value="Genomic_DNA"/>
</dbReference>
<keyword evidence="1" id="KW-1133">Transmembrane helix</keyword>
<dbReference type="AlphaFoldDB" id="A0A4P5PJD4"/>
<evidence type="ECO:0000256" key="1">
    <source>
        <dbReference type="SAM" id="Phobius"/>
    </source>
</evidence>
<evidence type="ECO:0000313" key="2">
    <source>
        <dbReference type="EMBL" id="GCF95702.1"/>
    </source>
</evidence>
<dbReference type="NCBIfam" id="TIGR00821">
    <property type="entry name" value="EII-GUT"/>
    <property type="match status" value="1"/>
</dbReference>
<dbReference type="PROSITE" id="PS51107">
    <property type="entry name" value="PTS_EIIC_TYPE_5"/>
    <property type="match status" value="1"/>
</dbReference>
<keyword evidence="3" id="KW-1185">Reference proteome</keyword>
<proteinExistence type="predicted"/>
<reference evidence="3" key="1">
    <citation type="submission" date="2019-02" db="EMBL/GenBank/DDBJ databases">
        <title>Draft genome sequence of Enterococcus sp. Gos25-1.</title>
        <authorList>
            <person name="Tanaka N."/>
            <person name="Shiwa Y."/>
            <person name="Fujita N."/>
        </authorList>
    </citation>
    <scope>NUCLEOTIDE SEQUENCE [LARGE SCALE GENOMIC DNA]</scope>
    <source>
        <strain evidence="3">Gos25-1</strain>
    </source>
</reference>
<comment type="caution">
    <text evidence="2">The sequence shown here is derived from an EMBL/GenBank/DDBJ whole genome shotgun (WGS) entry which is preliminary data.</text>
</comment>
<dbReference type="OrthoDB" id="9799765at2"/>
<keyword evidence="1" id="KW-0812">Transmembrane</keyword>
<evidence type="ECO:0000313" key="3">
    <source>
        <dbReference type="Proteomes" id="UP000290567"/>
    </source>
</evidence>